<feature type="compositionally biased region" description="Basic residues" evidence="8">
    <location>
        <begin position="420"/>
        <end position="431"/>
    </location>
</feature>
<keyword evidence="11" id="KW-1185">Reference proteome</keyword>
<feature type="compositionally biased region" description="Polar residues" evidence="8">
    <location>
        <begin position="1"/>
        <end position="11"/>
    </location>
</feature>
<feature type="compositionally biased region" description="Polar residues" evidence="8">
    <location>
        <begin position="759"/>
        <end position="768"/>
    </location>
</feature>
<comment type="subcellular location">
    <subcellularLocation>
        <location evidence="1 6">Nucleus</location>
    </subcellularLocation>
</comment>
<dbReference type="Proteomes" id="UP000663760">
    <property type="component" value="Chromosome 2"/>
</dbReference>
<proteinExistence type="inferred from homology"/>
<evidence type="ECO:0000313" key="11">
    <source>
        <dbReference type="Proteomes" id="UP000663760"/>
    </source>
</evidence>
<name>A0A7I8K3I6_SPIIN</name>
<evidence type="ECO:0000256" key="8">
    <source>
        <dbReference type="SAM" id="MobiDB-lite"/>
    </source>
</evidence>
<evidence type="ECO:0000256" key="5">
    <source>
        <dbReference type="ARBA" id="ARBA00023242"/>
    </source>
</evidence>
<evidence type="ECO:0000259" key="9">
    <source>
        <dbReference type="Pfam" id="PF10513"/>
    </source>
</evidence>
<dbReference type="OrthoDB" id="435275at2759"/>
<dbReference type="PANTHER" id="PTHR14898">
    <property type="entry name" value="ENHANCER OF POLYCOMB"/>
    <property type="match status" value="1"/>
</dbReference>
<gene>
    <name evidence="10" type="ORF">SI8410_02002951</name>
</gene>
<keyword evidence="5 6" id="KW-0539">Nucleus</keyword>
<keyword evidence="7" id="KW-0175">Coiled coil</keyword>
<dbReference type="GO" id="GO:0005634">
    <property type="term" value="C:nucleus"/>
    <property type="evidence" value="ECO:0007669"/>
    <property type="project" value="UniProtKB-SubCell"/>
</dbReference>
<dbReference type="EMBL" id="LR746265">
    <property type="protein sequence ID" value="CAA7391696.1"/>
    <property type="molecule type" value="Genomic_DNA"/>
</dbReference>
<keyword evidence="4 6" id="KW-0804">Transcription</keyword>
<protein>
    <recommendedName>
        <fullName evidence="6">Enhancer of polycomb-like protein</fullName>
    </recommendedName>
</protein>
<evidence type="ECO:0000256" key="1">
    <source>
        <dbReference type="ARBA" id="ARBA00004123"/>
    </source>
</evidence>
<sequence>MPSVGTRSSTRVFVPKNISKVPPDDTASRVLRSGKRLALSKPVGKKAASDGDGDADDWAIMEREDANWWKGGKGSAENHREEQGRGVKVRWRASEERKLKADYQGKEIPTYVLNENVGSSSLQEKSYGIFYSRKRRRLQSFGQDSASSVSPAKDAKDGLTLLSDGSIPLSTELGDRDSSGSRYGVFFVRKHLMKRSKLPKSEFPEKGIVTSKTARGFARNLGISGRDPWLGSVGNMVLVIHRQLTINANSYQFTSLILSLLTGMTKKNVSLFECAAFLSSRAVARVFSSHGIDFLPVRGWKNEFSDKSAVADAGVCIIFGVRQLIPLVSVNFSALPLFFTSLHLGLFVSSLRMSSALATADVEVSVEERRLRISNIHEEARRFREAICFERHARQESVAVTGSPETPSISVPVVSDVRFQKHQRRSSKRSGRASSRSGRVSSRSLLRYRRKSSVDRQNSIMRMDTDSKVRSIHDNYVVVPVHQKRRKGTSRNSIQVIKELKSALSEAEQNVGILSCTANILVIESDRCWREEGAKVMLELSSSNKWCLAVKLGDTTRYVHKAQEVKPSATNRYTHAMMWAAETGWKLEFCDKKDWNVFKELHRECFERNMQGLPVKIIPVPGVREVPGYEESFTSSFSRPDSYIRMVDEVERLLRSENACYDMDSGDEEWLEQMNSKSLSNNPETSVPISLEDFEKIISAFEKAAYSHPEGALGPEKAADLCPNLGSRDMVVSAFDYWTKKRKQRRSALVRFFQGQPPRKTQLTQSSLLRKKRSFKRQGSHSGRGKPDIFSEGADQDEILKVQAAEERASRAISSAVRLRARAQLLMTNADWATFKAVMASRLAEAARASESPDLPSSILG</sequence>
<dbReference type="InterPro" id="IPR024943">
    <property type="entry name" value="Enhancer_polycomb"/>
</dbReference>
<dbReference type="GO" id="GO:0006357">
    <property type="term" value="P:regulation of transcription by RNA polymerase II"/>
    <property type="evidence" value="ECO:0007669"/>
    <property type="project" value="InterPro"/>
</dbReference>
<evidence type="ECO:0000256" key="6">
    <source>
        <dbReference type="RuleBase" id="RU361124"/>
    </source>
</evidence>
<evidence type="ECO:0000256" key="4">
    <source>
        <dbReference type="ARBA" id="ARBA00023163"/>
    </source>
</evidence>
<keyword evidence="3 6" id="KW-0805">Transcription regulation</keyword>
<dbReference type="GO" id="GO:0035267">
    <property type="term" value="C:NuA4 histone acetyltransferase complex"/>
    <property type="evidence" value="ECO:0007669"/>
    <property type="project" value="InterPro"/>
</dbReference>
<reference evidence="10" key="1">
    <citation type="submission" date="2020-02" db="EMBL/GenBank/DDBJ databases">
        <authorList>
            <person name="Scholz U."/>
            <person name="Mascher M."/>
            <person name="Fiebig A."/>
        </authorList>
    </citation>
    <scope>NUCLEOTIDE SEQUENCE</scope>
</reference>
<dbReference type="InterPro" id="IPR019542">
    <property type="entry name" value="Enhancer_polycomb-like_N"/>
</dbReference>
<feature type="compositionally biased region" description="Low complexity" evidence="8">
    <location>
        <begin position="432"/>
        <end position="442"/>
    </location>
</feature>
<comment type="similarity">
    <text evidence="2 6">Belongs to the enhancer of polycomb family.</text>
</comment>
<organism evidence="10 11">
    <name type="scientific">Spirodela intermedia</name>
    <name type="common">Intermediate duckweed</name>
    <dbReference type="NCBI Taxonomy" id="51605"/>
    <lineage>
        <taxon>Eukaryota</taxon>
        <taxon>Viridiplantae</taxon>
        <taxon>Streptophyta</taxon>
        <taxon>Embryophyta</taxon>
        <taxon>Tracheophyta</taxon>
        <taxon>Spermatophyta</taxon>
        <taxon>Magnoliopsida</taxon>
        <taxon>Liliopsida</taxon>
        <taxon>Araceae</taxon>
        <taxon>Lemnoideae</taxon>
        <taxon>Spirodela</taxon>
    </lineage>
</organism>
<feature type="region of interest" description="Disordered" evidence="8">
    <location>
        <begin position="1"/>
        <end position="57"/>
    </location>
</feature>
<dbReference type="AlphaFoldDB" id="A0A7I8K3I6"/>
<feature type="coiled-coil region" evidence="7">
    <location>
        <begin position="490"/>
        <end position="517"/>
    </location>
</feature>
<evidence type="ECO:0000256" key="3">
    <source>
        <dbReference type="ARBA" id="ARBA00023015"/>
    </source>
</evidence>
<accession>A0A7I8K3I6</accession>
<feature type="region of interest" description="Disordered" evidence="8">
    <location>
        <begin position="419"/>
        <end position="442"/>
    </location>
</feature>
<evidence type="ECO:0000256" key="7">
    <source>
        <dbReference type="SAM" id="Coils"/>
    </source>
</evidence>
<feature type="region of interest" description="Disordered" evidence="8">
    <location>
        <begin position="753"/>
        <end position="792"/>
    </location>
</feature>
<evidence type="ECO:0000256" key="2">
    <source>
        <dbReference type="ARBA" id="ARBA00008035"/>
    </source>
</evidence>
<dbReference type="Pfam" id="PF10513">
    <property type="entry name" value="EPL1"/>
    <property type="match status" value="1"/>
</dbReference>
<evidence type="ECO:0000313" key="10">
    <source>
        <dbReference type="EMBL" id="CAA7391696.1"/>
    </source>
</evidence>
<feature type="domain" description="Enhancer of polycomb-like N-terminal" evidence="9">
    <location>
        <begin position="615"/>
        <end position="703"/>
    </location>
</feature>
<feature type="compositionally biased region" description="Basic residues" evidence="8">
    <location>
        <begin position="769"/>
        <end position="779"/>
    </location>
</feature>